<keyword evidence="10" id="KW-1185">Reference proteome</keyword>
<dbReference type="InterPro" id="IPR005190">
    <property type="entry name" value="GlnE_rpt_dom"/>
</dbReference>
<dbReference type="InterPro" id="IPR013546">
    <property type="entry name" value="PII_UdlTrfase/GS_AdlTrfase"/>
</dbReference>
<organism evidence="9 10">
    <name type="scientific">Brooklawnia cerclae</name>
    <dbReference type="NCBI Taxonomy" id="349934"/>
    <lineage>
        <taxon>Bacteria</taxon>
        <taxon>Bacillati</taxon>
        <taxon>Actinomycetota</taxon>
        <taxon>Actinomycetes</taxon>
        <taxon>Propionibacteriales</taxon>
        <taxon>Propionibacteriaceae</taxon>
        <taxon>Brooklawnia</taxon>
    </lineage>
</organism>
<dbReference type="Pfam" id="PF08335">
    <property type="entry name" value="GlnD_UR_UTase"/>
    <property type="match status" value="2"/>
</dbReference>
<protein>
    <submittedName>
        <fullName evidence="9">Glutamate-ammonia-ligase adenylyltransferase</fullName>
        <ecNumber evidence="9">2.7.7.42</ecNumber>
    </submittedName>
</protein>
<feature type="domain" description="Glutamate-ammonia ligase adenylyltransferase repeated" evidence="7">
    <location>
        <begin position="588"/>
        <end position="816"/>
    </location>
</feature>
<evidence type="ECO:0000256" key="4">
    <source>
        <dbReference type="ARBA" id="ARBA00022840"/>
    </source>
</evidence>
<evidence type="ECO:0000256" key="5">
    <source>
        <dbReference type="ARBA" id="ARBA00022842"/>
    </source>
</evidence>
<dbReference type="Proteomes" id="UP000749311">
    <property type="component" value="Unassembled WGS sequence"/>
</dbReference>
<keyword evidence="6" id="KW-0511">Multifunctional enzyme</keyword>
<dbReference type="SUPFAM" id="SSF81593">
    <property type="entry name" value="Nucleotidyltransferase substrate binding subunit/domain"/>
    <property type="match status" value="2"/>
</dbReference>
<name>A0ABX0SKR1_9ACTN</name>
<dbReference type="InterPro" id="IPR043519">
    <property type="entry name" value="NT_sf"/>
</dbReference>
<accession>A0ABX0SKR1</accession>
<keyword evidence="4" id="KW-0067">ATP-binding</keyword>
<evidence type="ECO:0000313" key="10">
    <source>
        <dbReference type="Proteomes" id="UP000749311"/>
    </source>
</evidence>
<dbReference type="PANTHER" id="PTHR30621">
    <property type="entry name" value="GLUTAMINE SYNTHETASE ADENYLYLTRANSFERASE"/>
    <property type="match status" value="1"/>
</dbReference>
<keyword evidence="3" id="KW-0547">Nucleotide-binding</keyword>
<dbReference type="Gene3D" id="3.30.460.10">
    <property type="entry name" value="Beta Polymerase, domain 2"/>
    <property type="match status" value="2"/>
</dbReference>
<feature type="domain" description="Glutamate-ammonia ligase adenylyltransferase repeated" evidence="7">
    <location>
        <begin position="82"/>
        <end position="322"/>
    </location>
</feature>
<dbReference type="Gene3D" id="1.20.120.330">
    <property type="entry name" value="Nucleotidyltransferases domain 2"/>
    <property type="match status" value="2"/>
</dbReference>
<evidence type="ECO:0000313" key="9">
    <source>
        <dbReference type="EMBL" id="NIH57630.1"/>
    </source>
</evidence>
<evidence type="ECO:0000256" key="2">
    <source>
        <dbReference type="ARBA" id="ARBA00022695"/>
    </source>
</evidence>
<dbReference type="InterPro" id="IPR023057">
    <property type="entry name" value="GlnE"/>
</dbReference>
<feature type="domain" description="PII-uridylyltransferase/Glutamine-synthetase adenylyltransferase" evidence="8">
    <location>
        <begin position="345"/>
        <end position="483"/>
    </location>
</feature>
<dbReference type="GO" id="GO:0008882">
    <property type="term" value="F:[glutamate-ammonia-ligase] adenylyltransferase activity"/>
    <property type="evidence" value="ECO:0007669"/>
    <property type="project" value="UniProtKB-EC"/>
</dbReference>
<comment type="caution">
    <text evidence="9">The sequence shown here is derived from an EMBL/GenBank/DDBJ whole genome shotgun (WGS) entry which is preliminary data.</text>
</comment>
<sequence>MSDRTSTPVGDLARRGFTDVVRAAGLVDFVQEYHPSGPGRDWLALVADAADPDLALQGLATIHESAPALMAEVFASRGWLGRVVAVLGGSRALNEYARVHPDDLRVLSDEQIDGQGRDVAHRVGAVLGVPDGPDGLVLDDPEAADLLRRANRRELLRIAARDLSHPQPASVVDRVAGELTELADAVMGYALAIARGQVPGAATARLAIVALGKCGARELNYLSDVDVLYVAEPASPDVTVEAALHVAEKVAAASARVCSAHTTAGTIWQVDAALRPDGKHGPLVRTLASHRSYYEKWAKNWEFQAMLKARPMAGDQELGQAFCDMVSPLVWQVGGQPNFMSDTQAMRQRVVSLIPAKERDREIKLGAGGLRDVEFSVQLLQLVHGRVDERLRIPTTLPALDALVAHGYIGRADGARLGEAYRFERVLEHREQLFRLRRTHLMPDDPGDLDRLARQVGQDSGSELWDAWRRVTREVQRLQQRVFYSPLLEAVSRLTSDELRMSPDAAADRLRALGFSDPGAALRHIGALGSGLSRTAEIQRQLMPAMLQWLSEGPNPDLGLLSFRRLSDEMGSTTWYIRALRDEGWMAERLARILSASRYIGDLLRRDPSVVQMLGRDDELVPRTRADLAESMANVVERHEDDPGRAVTAIRELRRRELFRLAAGDVLGTIDLDSLGRGLSDLAGATIDAALAVARGTEEAAGVHVPGIGVVAMGRWGGAEMSYASDADAMFVVPDDAGPEGIQVAERVLARVRDTLGAAGPEPPLWIDADLRPEGRSGPLVRTLGSHVAYYRSWSDTWESQALLRASFGAGDEELVTGLLDRLAFRRYPPGGVSAAQVAEIRRLKGRMEHERMGPERTRRNLKLGRGGLSDVEWTVQLLQLRMAGTVPALRCTGTMVALAAAQDEGLIGADDADALRCAWRLASQLRNKTMLVRGRASDQLPSDTRETASVAMLLGYEPAHASSLQDDWAKAARHAGQVVDRLFWGSR</sequence>
<keyword evidence="1 9" id="KW-0808">Transferase</keyword>
<dbReference type="Pfam" id="PF03710">
    <property type="entry name" value="GlnE"/>
    <property type="match status" value="2"/>
</dbReference>
<dbReference type="RefSeq" id="WP_167167655.1">
    <property type="nucleotide sequence ID" value="NZ_BAAAOO010000007.1"/>
</dbReference>
<dbReference type="EMBL" id="JAAMOZ010000001">
    <property type="protein sequence ID" value="NIH57630.1"/>
    <property type="molecule type" value="Genomic_DNA"/>
</dbReference>
<dbReference type="CDD" id="cd05401">
    <property type="entry name" value="NT_GlnE_GlnD_like"/>
    <property type="match status" value="2"/>
</dbReference>
<dbReference type="NCBIfam" id="NF010707">
    <property type="entry name" value="PRK14109.1"/>
    <property type="match status" value="1"/>
</dbReference>
<evidence type="ECO:0000256" key="6">
    <source>
        <dbReference type="ARBA" id="ARBA00023268"/>
    </source>
</evidence>
<dbReference type="PANTHER" id="PTHR30621:SF0">
    <property type="entry name" value="BIFUNCTIONAL GLUTAMINE SYNTHETASE ADENYLYLTRANSFERASE_ADENYLYL-REMOVING ENZYME"/>
    <property type="match status" value="1"/>
</dbReference>
<proteinExistence type="predicted"/>
<dbReference type="SUPFAM" id="SSF81301">
    <property type="entry name" value="Nucleotidyltransferase"/>
    <property type="match status" value="2"/>
</dbReference>
<keyword evidence="5" id="KW-0460">Magnesium</keyword>
<evidence type="ECO:0000259" key="7">
    <source>
        <dbReference type="Pfam" id="PF03710"/>
    </source>
</evidence>
<keyword evidence="2 9" id="KW-0548">Nucleotidyltransferase</keyword>
<feature type="domain" description="PII-uridylyltransferase/Glutamine-synthetase adenylyltransferase" evidence="8">
    <location>
        <begin position="849"/>
        <end position="983"/>
    </location>
</feature>
<evidence type="ECO:0000259" key="8">
    <source>
        <dbReference type="Pfam" id="PF08335"/>
    </source>
</evidence>
<evidence type="ECO:0000256" key="1">
    <source>
        <dbReference type="ARBA" id="ARBA00022679"/>
    </source>
</evidence>
<evidence type="ECO:0000256" key="3">
    <source>
        <dbReference type="ARBA" id="ARBA00022741"/>
    </source>
</evidence>
<reference evidence="9 10" key="1">
    <citation type="submission" date="2020-02" db="EMBL/GenBank/DDBJ databases">
        <title>Sequencing the genomes of 1000 actinobacteria strains.</title>
        <authorList>
            <person name="Klenk H.-P."/>
        </authorList>
    </citation>
    <scope>NUCLEOTIDE SEQUENCE [LARGE SCALE GENOMIC DNA]</scope>
    <source>
        <strain evidence="9 10">DSM 19609</strain>
    </source>
</reference>
<gene>
    <name evidence="9" type="ORF">FB473_002275</name>
</gene>
<dbReference type="EC" id="2.7.7.42" evidence="9"/>